<dbReference type="PANTHER" id="PTHR14209:SF19">
    <property type="entry name" value="ISOAMYL ACETATE-HYDROLYZING ESTERASE 1 HOMOLOG"/>
    <property type="match status" value="1"/>
</dbReference>
<dbReference type="InterPro" id="IPR008265">
    <property type="entry name" value="Lipase_GDSL_AS"/>
</dbReference>
<dbReference type="GO" id="GO:0006629">
    <property type="term" value="P:lipid metabolic process"/>
    <property type="evidence" value="ECO:0007669"/>
    <property type="project" value="InterPro"/>
</dbReference>
<dbReference type="GO" id="GO:0016298">
    <property type="term" value="F:lipase activity"/>
    <property type="evidence" value="ECO:0007669"/>
    <property type="project" value="InterPro"/>
</dbReference>
<accession>A0A9Q5I0Z8</accession>
<evidence type="ECO:0000313" key="2">
    <source>
        <dbReference type="EMBL" id="OCB89697.1"/>
    </source>
</evidence>
<keyword evidence="2" id="KW-0378">Hydrolase</keyword>
<keyword evidence="3" id="KW-1185">Reference proteome</keyword>
<dbReference type="Proteomes" id="UP000757232">
    <property type="component" value="Unassembled WGS sequence"/>
</dbReference>
<organism evidence="2 3">
    <name type="scientific">Sanghuangporus baumii</name>
    <name type="common">Phellinus baumii</name>
    <dbReference type="NCBI Taxonomy" id="108892"/>
    <lineage>
        <taxon>Eukaryota</taxon>
        <taxon>Fungi</taxon>
        <taxon>Dikarya</taxon>
        <taxon>Basidiomycota</taxon>
        <taxon>Agaricomycotina</taxon>
        <taxon>Agaricomycetes</taxon>
        <taxon>Hymenochaetales</taxon>
        <taxon>Hymenochaetaceae</taxon>
        <taxon>Sanghuangporus</taxon>
    </lineage>
</organism>
<comment type="caution">
    <text evidence="2">The sequence shown here is derived from an EMBL/GenBank/DDBJ whole genome shotgun (WGS) entry which is preliminary data.</text>
</comment>
<dbReference type="Gene3D" id="3.40.50.1110">
    <property type="entry name" value="SGNH hydrolase"/>
    <property type="match status" value="1"/>
</dbReference>
<proteinExistence type="predicted"/>
<sequence length="261" mass="29604">MTAPVQDAIVLLGDSLTQGGWEAHGFAQRLACESAYVRKFDVINRGFSGYNTEWTIPVFEQCLARRNEQSSAQKIRLLTIWYGANDATLPGFRQHIPLEKFGANLTRLVNMVRDPSSEWFSSETKLFLITPPPFNVHQWVAGTNSAGVPHERDRDFKVTAEYAQKVREVGASEKIPVVDVWRALWNIAGQTERGLTKYLSDGLHLTGEGYSVGTKQLSNILRDLLTRNPFVFKVVYEELIGAIKEYTPELYYENLQEVFVK</sequence>
<dbReference type="InterPro" id="IPR036514">
    <property type="entry name" value="SGNH_hydro_sf"/>
</dbReference>
<dbReference type="PANTHER" id="PTHR14209">
    <property type="entry name" value="ISOAMYL ACETATE-HYDROLYZING ESTERASE 1"/>
    <property type="match status" value="1"/>
</dbReference>
<dbReference type="EMBL" id="LNZH02000151">
    <property type="protein sequence ID" value="OCB89697.1"/>
    <property type="molecule type" value="Genomic_DNA"/>
</dbReference>
<dbReference type="OrthoDB" id="671439at2759"/>
<feature type="domain" description="SGNH hydrolase-type esterase" evidence="1">
    <location>
        <begin position="11"/>
        <end position="211"/>
    </location>
</feature>
<name>A0A9Q5I0Z8_SANBA</name>
<dbReference type="InterPro" id="IPR013830">
    <property type="entry name" value="SGNH_hydro"/>
</dbReference>
<gene>
    <name evidence="2" type="ORF">A7U60_g3176</name>
</gene>
<reference evidence="2" key="1">
    <citation type="submission" date="2016-06" db="EMBL/GenBank/DDBJ databases">
        <title>Draft Genome sequence of the fungus Inonotus baumii.</title>
        <authorList>
            <person name="Zhu H."/>
            <person name="Lin W."/>
        </authorList>
    </citation>
    <scope>NUCLEOTIDE SEQUENCE</scope>
    <source>
        <strain evidence="2">821</strain>
    </source>
</reference>
<protein>
    <submittedName>
        <fullName evidence="2">SGNH hydrolase</fullName>
    </submittedName>
</protein>
<dbReference type="AlphaFoldDB" id="A0A9Q5I0Z8"/>
<evidence type="ECO:0000259" key="1">
    <source>
        <dbReference type="Pfam" id="PF13472"/>
    </source>
</evidence>
<dbReference type="Pfam" id="PF13472">
    <property type="entry name" value="Lipase_GDSL_2"/>
    <property type="match status" value="1"/>
</dbReference>
<dbReference type="InterPro" id="IPR045136">
    <property type="entry name" value="Iah1-like"/>
</dbReference>
<dbReference type="CDD" id="cd01838">
    <property type="entry name" value="Isoamyl_acetate_hydrolase_like"/>
    <property type="match status" value="1"/>
</dbReference>
<dbReference type="SUPFAM" id="SSF52266">
    <property type="entry name" value="SGNH hydrolase"/>
    <property type="match status" value="1"/>
</dbReference>
<evidence type="ECO:0000313" key="3">
    <source>
        <dbReference type="Proteomes" id="UP000757232"/>
    </source>
</evidence>
<dbReference type="PROSITE" id="PS01098">
    <property type="entry name" value="LIPASE_GDSL_SER"/>
    <property type="match status" value="1"/>
</dbReference>